<dbReference type="GO" id="GO:0019722">
    <property type="term" value="P:calcium-mediated signaling"/>
    <property type="evidence" value="ECO:0007669"/>
    <property type="project" value="TreeGrafter"/>
</dbReference>
<feature type="signal peptide" evidence="7">
    <location>
        <begin position="1"/>
        <end position="28"/>
    </location>
</feature>
<reference evidence="8" key="1">
    <citation type="submission" date="2022-04" db="EMBL/GenBank/DDBJ databases">
        <title>Carnegiea gigantea Genome sequencing and assembly v2.</title>
        <authorList>
            <person name="Copetti D."/>
            <person name="Sanderson M.J."/>
            <person name="Burquez A."/>
            <person name="Wojciechowski M.F."/>
        </authorList>
    </citation>
    <scope>NUCLEOTIDE SEQUENCE</scope>
    <source>
        <strain evidence="8">SGP5-SGP5p</strain>
        <tissue evidence="8">Aerial part</tissue>
    </source>
</reference>
<dbReference type="OrthoDB" id="1613518at2759"/>
<dbReference type="AlphaFoldDB" id="A0A9Q1KS14"/>
<comment type="subcellular location">
    <subcellularLocation>
        <location evidence="1">Secreted</location>
    </subcellularLocation>
</comment>
<evidence type="ECO:0000313" key="9">
    <source>
        <dbReference type="Proteomes" id="UP001153076"/>
    </source>
</evidence>
<name>A0A9Q1KS14_9CARY</name>
<dbReference type="EMBL" id="JAKOGI010000035">
    <property type="protein sequence ID" value="KAJ8447828.1"/>
    <property type="molecule type" value="Genomic_DNA"/>
</dbReference>
<protein>
    <recommendedName>
        <fullName evidence="10">Protein RALF-like 33</fullName>
    </recommendedName>
</protein>
<comment type="similarity">
    <text evidence="2">Belongs to the plant rapid alkalinization factor (RALF) family.</text>
</comment>
<evidence type="ECO:0000256" key="4">
    <source>
        <dbReference type="ARBA" id="ARBA00022702"/>
    </source>
</evidence>
<evidence type="ECO:0000256" key="3">
    <source>
        <dbReference type="ARBA" id="ARBA00022525"/>
    </source>
</evidence>
<keyword evidence="3" id="KW-0964">Secreted</keyword>
<dbReference type="GO" id="GO:0005179">
    <property type="term" value="F:hormone activity"/>
    <property type="evidence" value="ECO:0007669"/>
    <property type="project" value="UniProtKB-KW"/>
</dbReference>
<dbReference type="Proteomes" id="UP001153076">
    <property type="component" value="Unassembled WGS sequence"/>
</dbReference>
<keyword evidence="4" id="KW-0372">Hormone</keyword>
<accession>A0A9Q1KS14</accession>
<dbReference type="PANTHER" id="PTHR33136">
    <property type="entry name" value="RAPID ALKALINIZATION FACTOR-LIKE"/>
    <property type="match status" value="1"/>
</dbReference>
<evidence type="ECO:0008006" key="10">
    <source>
        <dbReference type="Google" id="ProtNLM"/>
    </source>
</evidence>
<proteinExistence type="inferred from homology"/>
<gene>
    <name evidence="8" type="ORF">Cgig2_015191</name>
</gene>
<dbReference type="GO" id="GO:0005576">
    <property type="term" value="C:extracellular region"/>
    <property type="evidence" value="ECO:0007669"/>
    <property type="project" value="UniProtKB-SubCell"/>
</dbReference>
<comment type="caution">
    <text evidence="8">The sequence shown here is derived from an EMBL/GenBank/DDBJ whole genome shotgun (WGS) entry which is preliminary data.</text>
</comment>
<evidence type="ECO:0000256" key="5">
    <source>
        <dbReference type="ARBA" id="ARBA00022729"/>
    </source>
</evidence>
<evidence type="ECO:0000256" key="6">
    <source>
        <dbReference type="ARBA" id="ARBA00023157"/>
    </source>
</evidence>
<keyword evidence="6" id="KW-1015">Disulfide bond</keyword>
<dbReference type="InterPro" id="IPR008801">
    <property type="entry name" value="RALF"/>
</dbReference>
<evidence type="ECO:0000313" key="8">
    <source>
        <dbReference type="EMBL" id="KAJ8447828.1"/>
    </source>
</evidence>
<feature type="chain" id="PRO_5040227375" description="Protein RALF-like 33" evidence="7">
    <location>
        <begin position="29"/>
        <end position="220"/>
    </location>
</feature>
<keyword evidence="9" id="KW-1185">Reference proteome</keyword>
<organism evidence="8 9">
    <name type="scientific">Carnegiea gigantea</name>
    <dbReference type="NCBI Taxonomy" id="171969"/>
    <lineage>
        <taxon>Eukaryota</taxon>
        <taxon>Viridiplantae</taxon>
        <taxon>Streptophyta</taxon>
        <taxon>Embryophyta</taxon>
        <taxon>Tracheophyta</taxon>
        <taxon>Spermatophyta</taxon>
        <taxon>Magnoliopsida</taxon>
        <taxon>eudicotyledons</taxon>
        <taxon>Gunneridae</taxon>
        <taxon>Pentapetalae</taxon>
        <taxon>Caryophyllales</taxon>
        <taxon>Cactineae</taxon>
        <taxon>Cactaceae</taxon>
        <taxon>Cactoideae</taxon>
        <taxon>Echinocereeae</taxon>
        <taxon>Carnegiea</taxon>
    </lineage>
</organism>
<dbReference type="GO" id="GO:0009506">
    <property type="term" value="C:plasmodesma"/>
    <property type="evidence" value="ECO:0007669"/>
    <property type="project" value="TreeGrafter"/>
</dbReference>
<evidence type="ECO:0000256" key="2">
    <source>
        <dbReference type="ARBA" id="ARBA00009178"/>
    </source>
</evidence>
<keyword evidence="5 7" id="KW-0732">Signal</keyword>
<sequence length="220" mass="23562">MADTRNLRLLAILAVGFLLSSLILTVNAGSVDFGAGWIRLGSGSGCKGTIGECLNFEHEFEVDSEIHRRILATSSYISYGALNKNRVPCSRRGASYYNCRPGAQANPYRPLALSALALTLSLLSVRNFPVSSRTLPLALVESASPVLPPATGLTRDHNRATHTTQSPTGLRFSLPALLRLRRLALGRVLVAGFWSPFLGSCSWSPESARACRSLAGFSSG</sequence>
<dbReference type="PANTHER" id="PTHR33136:SF13">
    <property type="entry name" value="OS10G0328900 PROTEIN"/>
    <property type="match status" value="1"/>
</dbReference>
<dbReference type="Pfam" id="PF05498">
    <property type="entry name" value="RALF"/>
    <property type="match status" value="1"/>
</dbReference>
<evidence type="ECO:0000256" key="7">
    <source>
        <dbReference type="SAM" id="SignalP"/>
    </source>
</evidence>
<evidence type="ECO:0000256" key="1">
    <source>
        <dbReference type="ARBA" id="ARBA00004613"/>
    </source>
</evidence>